<dbReference type="Proteomes" id="UP000215453">
    <property type="component" value="Chromosome 9"/>
</dbReference>
<sequence length="570" mass="64128">MASLVTIPEEILTSIISLASAGSSPSPSSDGSPAHCAVHYNLSLTCKHLHFITRPLLYGSIALPDNDLCNYLYDVNFIEPHRNYRLLTRTLCESPHLRHAIRFLSVHRCRSSPCVGMETPGFRTALGIAARAGQCGEVVTDAHHDDCQAAYIAILILLAPSLESILVDEPRWDENCYRYTMNVGSKCLEKALGMLIHTLDTPLSQGLLGGFGTSALRTLVFHDVSPVTLKKAMVAPSLRKLEASFINPRPGAWQNGPEIFLARSSGVTSLVLSDSMVWPDWALKIIRSCRSLESLRYELVSAHFGPNGRVIDLGALRSALDDHRTSLKTLQIINSVLTSHEEYSPGTTLGSLADYKVLVHLEMDAKLLGSLDLLPVGLKKLTLHTYEHANNIPILLSRLEELQARMLKELTITCPIQGPQRRFWKAGDGLNAEYYTFLDKYEPMVDRGQDIFVTSRRGEWMCHAGMMWDRMEVQLRDLQRHGRARLEDIAETLKGCGIMHAIKSQVFVPQIWTDDNQDTVFGRALMDVLEEEELDQKGAIWQSMRKYAEENGKEYQEWEVLEWEVEGWEW</sequence>
<dbReference type="EMBL" id="LT882684">
    <property type="protein sequence ID" value="SMY27516.1"/>
    <property type="molecule type" value="Genomic_DNA"/>
</dbReference>
<reference evidence="1 2" key="1">
    <citation type="submission" date="2016-10" db="EMBL/GenBank/DDBJ databases">
        <authorList>
            <person name="Varghese N."/>
        </authorList>
    </citation>
    <scope>NUCLEOTIDE SEQUENCE [LARGE SCALE GENOMIC DNA]</scope>
</reference>
<evidence type="ECO:0000313" key="2">
    <source>
        <dbReference type="Proteomes" id="UP000215453"/>
    </source>
</evidence>
<evidence type="ECO:0000313" key="1">
    <source>
        <dbReference type="EMBL" id="SMY27516.1"/>
    </source>
</evidence>
<protein>
    <submittedName>
        <fullName evidence="1">Uncharacterized protein</fullName>
    </submittedName>
</protein>
<organism evidence="1 2">
    <name type="scientific">Zymoseptoria tritici ST99CH_1A5</name>
    <dbReference type="NCBI Taxonomy" id="1276529"/>
    <lineage>
        <taxon>Eukaryota</taxon>
        <taxon>Fungi</taxon>
        <taxon>Dikarya</taxon>
        <taxon>Ascomycota</taxon>
        <taxon>Pezizomycotina</taxon>
        <taxon>Dothideomycetes</taxon>
        <taxon>Dothideomycetidae</taxon>
        <taxon>Mycosphaerellales</taxon>
        <taxon>Mycosphaerellaceae</taxon>
        <taxon>Zymoseptoria</taxon>
    </lineage>
</organism>
<accession>A0A1Y6LT00</accession>
<dbReference type="AlphaFoldDB" id="A0A1Y6LT00"/>
<name>A0A1Y6LT00_ZYMTR</name>
<gene>
    <name evidence="1" type="ORF">ZT1A5_G8961</name>
</gene>
<proteinExistence type="predicted"/>